<dbReference type="EMBL" id="JABFAC010000007">
    <property type="protein sequence ID" value="MBA0618751.1"/>
    <property type="molecule type" value="Genomic_DNA"/>
</dbReference>
<comment type="caution">
    <text evidence="1">The sequence shown here is derived from an EMBL/GenBank/DDBJ whole genome shotgun (WGS) entry which is preliminary data.</text>
</comment>
<organism evidence="1 2">
    <name type="scientific">Gossypium davidsonii</name>
    <name type="common">Davidson's cotton</name>
    <name type="synonym">Gossypium klotzschianum subsp. davidsonii</name>
    <dbReference type="NCBI Taxonomy" id="34287"/>
    <lineage>
        <taxon>Eukaryota</taxon>
        <taxon>Viridiplantae</taxon>
        <taxon>Streptophyta</taxon>
        <taxon>Embryophyta</taxon>
        <taxon>Tracheophyta</taxon>
        <taxon>Spermatophyta</taxon>
        <taxon>Magnoliopsida</taxon>
        <taxon>eudicotyledons</taxon>
        <taxon>Gunneridae</taxon>
        <taxon>Pentapetalae</taxon>
        <taxon>rosids</taxon>
        <taxon>malvids</taxon>
        <taxon>Malvales</taxon>
        <taxon>Malvaceae</taxon>
        <taxon>Malvoideae</taxon>
        <taxon>Gossypium</taxon>
    </lineage>
</organism>
<name>A0A7J8RY35_GOSDV</name>
<keyword evidence="2" id="KW-1185">Reference proteome</keyword>
<gene>
    <name evidence="1" type="ORF">Godav_028049</name>
</gene>
<dbReference type="AlphaFoldDB" id="A0A7J8RY35"/>
<evidence type="ECO:0000313" key="1">
    <source>
        <dbReference type="EMBL" id="MBA0618751.1"/>
    </source>
</evidence>
<dbReference type="Proteomes" id="UP000593561">
    <property type="component" value="Unassembled WGS sequence"/>
</dbReference>
<proteinExistence type="predicted"/>
<accession>A0A7J8RY35</accession>
<evidence type="ECO:0000313" key="2">
    <source>
        <dbReference type="Proteomes" id="UP000593561"/>
    </source>
</evidence>
<reference evidence="1 2" key="1">
    <citation type="journal article" date="2019" name="Genome Biol. Evol.">
        <title>Insights into the evolution of the New World diploid cottons (Gossypium, subgenus Houzingenia) based on genome sequencing.</title>
        <authorList>
            <person name="Grover C.E."/>
            <person name="Arick M.A. 2nd"/>
            <person name="Thrash A."/>
            <person name="Conover J.L."/>
            <person name="Sanders W.S."/>
            <person name="Peterson D.G."/>
            <person name="Frelichowski J.E."/>
            <person name="Scheffler J.A."/>
            <person name="Scheffler B.E."/>
            <person name="Wendel J.F."/>
        </authorList>
    </citation>
    <scope>NUCLEOTIDE SEQUENCE [LARGE SCALE GENOMIC DNA]</scope>
    <source>
        <strain evidence="1">27</strain>
        <tissue evidence="1">Leaf</tissue>
    </source>
</reference>
<sequence>MLLPFLLSVAKTQGLLPFQMYCLVQTLPSILMFLPRPSRWIIISLTKFDPIMVG</sequence>
<protein>
    <submittedName>
        <fullName evidence="1">Uncharacterized protein</fullName>
    </submittedName>
</protein>